<accession>A0A814GG68</accession>
<proteinExistence type="predicted"/>
<dbReference type="OrthoDB" id="10042368at2759"/>
<dbReference type="EMBL" id="CAJNOQ010003112">
    <property type="protein sequence ID" value="CAF0995941.1"/>
    <property type="molecule type" value="Genomic_DNA"/>
</dbReference>
<comment type="caution">
    <text evidence="1">The sequence shown here is derived from an EMBL/GenBank/DDBJ whole genome shotgun (WGS) entry which is preliminary data.</text>
</comment>
<dbReference type="EMBL" id="CAJOBC010003112">
    <property type="protein sequence ID" value="CAF3767558.1"/>
    <property type="molecule type" value="Genomic_DNA"/>
</dbReference>
<keyword evidence="3" id="KW-1185">Reference proteome</keyword>
<gene>
    <name evidence="1" type="ORF">GPM918_LOCUS13498</name>
    <name evidence="2" type="ORF">SRO942_LOCUS13498</name>
</gene>
<dbReference type="Proteomes" id="UP000663829">
    <property type="component" value="Unassembled WGS sequence"/>
</dbReference>
<evidence type="ECO:0000313" key="2">
    <source>
        <dbReference type="EMBL" id="CAF3767558.1"/>
    </source>
</evidence>
<sequence>MYSYATAQAYSGIQMPSNVFSGFPSYGIGPPVSNGFLPYGGQGFSPYCDVPLDFGNLYQSRHYQQITYLPEPPAQMQVIRKRMPDPPPDVIERVVVVPQPKSYVYQVVEVPTKPPPVIQDRYVQGPANPVLCGGTLSVQVPSQTNLAYSNADGRVGIPAANYSSSSPVAFGDGVSYGGGGVSYGGSGVMYTGSGMQLNTGSGIPGMGYQSGPVQLIRSM</sequence>
<name>A0A814GG68_9BILA</name>
<dbReference type="Proteomes" id="UP000681722">
    <property type="component" value="Unassembled WGS sequence"/>
</dbReference>
<organism evidence="1 3">
    <name type="scientific">Didymodactylos carnosus</name>
    <dbReference type="NCBI Taxonomy" id="1234261"/>
    <lineage>
        <taxon>Eukaryota</taxon>
        <taxon>Metazoa</taxon>
        <taxon>Spiralia</taxon>
        <taxon>Gnathifera</taxon>
        <taxon>Rotifera</taxon>
        <taxon>Eurotatoria</taxon>
        <taxon>Bdelloidea</taxon>
        <taxon>Philodinida</taxon>
        <taxon>Philodinidae</taxon>
        <taxon>Didymodactylos</taxon>
    </lineage>
</organism>
<protein>
    <submittedName>
        <fullName evidence="1">Uncharacterized protein</fullName>
    </submittedName>
</protein>
<reference evidence="1" key="1">
    <citation type="submission" date="2021-02" db="EMBL/GenBank/DDBJ databases">
        <authorList>
            <person name="Nowell W R."/>
        </authorList>
    </citation>
    <scope>NUCLEOTIDE SEQUENCE</scope>
</reference>
<evidence type="ECO:0000313" key="1">
    <source>
        <dbReference type="EMBL" id="CAF0995941.1"/>
    </source>
</evidence>
<dbReference type="AlphaFoldDB" id="A0A814GG68"/>
<evidence type="ECO:0000313" key="3">
    <source>
        <dbReference type="Proteomes" id="UP000663829"/>
    </source>
</evidence>